<feature type="compositionally biased region" description="Polar residues" evidence="1">
    <location>
        <begin position="206"/>
        <end position="217"/>
    </location>
</feature>
<feature type="region of interest" description="Disordered" evidence="1">
    <location>
        <begin position="315"/>
        <end position="392"/>
    </location>
</feature>
<feature type="compositionally biased region" description="Basic and acidic residues" evidence="1">
    <location>
        <begin position="375"/>
        <end position="391"/>
    </location>
</feature>
<evidence type="ECO:0000313" key="3">
    <source>
        <dbReference type="EMBL" id="KAK7603604.1"/>
    </source>
</evidence>
<name>A0AAN9Y9V7_9HEMI</name>
<organism evidence="3 4">
    <name type="scientific">Parthenolecanium corni</name>
    <dbReference type="NCBI Taxonomy" id="536013"/>
    <lineage>
        <taxon>Eukaryota</taxon>
        <taxon>Metazoa</taxon>
        <taxon>Ecdysozoa</taxon>
        <taxon>Arthropoda</taxon>
        <taxon>Hexapoda</taxon>
        <taxon>Insecta</taxon>
        <taxon>Pterygota</taxon>
        <taxon>Neoptera</taxon>
        <taxon>Paraneoptera</taxon>
        <taxon>Hemiptera</taxon>
        <taxon>Sternorrhyncha</taxon>
        <taxon>Coccoidea</taxon>
        <taxon>Coccidae</taxon>
        <taxon>Parthenolecanium</taxon>
    </lineage>
</organism>
<proteinExistence type="predicted"/>
<accession>A0AAN9Y9V7</accession>
<keyword evidence="2" id="KW-0812">Transmembrane</keyword>
<feature type="region of interest" description="Disordered" evidence="1">
    <location>
        <begin position="200"/>
        <end position="288"/>
    </location>
</feature>
<feature type="transmembrane region" description="Helical" evidence="2">
    <location>
        <begin position="476"/>
        <end position="498"/>
    </location>
</feature>
<keyword evidence="2" id="KW-0472">Membrane</keyword>
<dbReference type="Proteomes" id="UP001367676">
    <property type="component" value="Unassembled WGS sequence"/>
</dbReference>
<keyword evidence="2" id="KW-1133">Transmembrane helix</keyword>
<comment type="caution">
    <text evidence="3">The sequence shown here is derived from an EMBL/GenBank/DDBJ whole genome shotgun (WGS) entry which is preliminary data.</text>
</comment>
<reference evidence="3 4" key="1">
    <citation type="submission" date="2024-03" db="EMBL/GenBank/DDBJ databases">
        <title>Adaptation during the transition from Ophiocordyceps entomopathogen to insect associate is accompanied by gene loss and intensified selection.</title>
        <authorList>
            <person name="Ward C.M."/>
            <person name="Onetto C.A."/>
            <person name="Borneman A.R."/>
        </authorList>
    </citation>
    <scope>NUCLEOTIDE SEQUENCE [LARGE SCALE GENOMIC DNA]</scope>
    <source>
        <strain evidence="3">AWRI1</strain>
        <tissue evidence="3">Single Adult Female</tissue>
    </source>
</reference>
<protein>
    <submittedName>
        <fullName evidence="3">Uncharacterized protein</fullName>
    </submittedName>
</protein>
<evidence type="ECO:0000256" key="1">
    <source>
        <dbReference type="SAM" id="MobiDB-lite"/>
    </source>
</evidence>
<feature type="compositionally biased region" description="Polar residues" evidence="1">
    <location>
        <begin position="245"/>
        <end position="259"/>
    </location>
</feature>
<evidence type="ECO:0000256" key="2">
    <source>
        <dbReference type="SAM" id="Phobius"/>
    </source>
</evidence>
<evidence type="ECO:0000313" key="4">
    <source>
        <dbReference type="Proteomes" id="UP001367676"/>
    </source>
</evidence>
<gene>
    <name evidence="3" type="ORF">V9T40_003603</name>
</gene>
<sequence length="542" mass="60323">MLATNGEKFIRITTLCAVFLPISLIRSENATGKRSLNNYVATSVPYIVDHPGIHSEDVALTSSVAEKVDSALVAQDAHSQDMLDCLNNNHCVNNVTVSEHPSIEGTFKPYSQDELNKILQKYESDKDNLEAQESSNKVTNYYSIASSNNIESSSQPNDPHDKSKAWNVINYSQNYNKNPYDDRMGWVTLEPIAWSSSQVQKWEPNTKPSWPIPSQANGPWGSGGQYQQQPSYSGFSERPYKKPTYQYQSKPWNANQNYGKPQFGEHPGNQEIITDGQPGYFPAERPSSQASYRPWLEHTQSISYLDSGNRPATHVVYQGIGTGGHAHHIPEREPPQASSAEGDGHWVLLSSTKGYSVPHRQRSSSGRSLDLDEEMSTKTAEKKEEKKERPLSARRSIRLTVLPPLNGAGGTKTSHNGLIEVENSDQTVEEAHREHFARMMKFGNSTDNEVRIRGTSFHGIPAKIEAVAKPAERRNAILSAVGAGMIPATMAMILPMILGRRKRSVHEPQVLTLSLKNFGAPPGTVVKYPKKWSEVPKKKIMY</sequence>
<dbReference type="EMBL" id="JBBCAQ010000006">
    <property type="protein sequence ID" value="KAK7603604.1"/>
    <property type="molecule type" value="Genomic_DNA"/>
</dbReference>
<keyword evidence="4" id="KW-1185">Reference proteome</keyword>
<dbReference type="AlphaFoldDB" id="A0AAN9Y9V7"/>
<feature type="compositionally biased region" description="Low complexity" evidence="1">
    <location>
        <begin position="225"/>
        <end position="236"/>
    </location>
</feature>